<feature type="compositionally biased region" description="Basic and acidic residues" evidence="11">
    <location>
        <begin position="436"/>
        <end position="456"/>
    </location>
</feature>
<evidence type="ECO:0000256" key="7">
    <source>
        <dbReference type="ARBA" id="ARBA00023136"/>
    </source>
</evidence>
<evidence type="ECO:0000256" key="10">
    <source>
        <dbReference type="RuleBase" id="RU000688"/>
    </source>
</evidence>
<organism evidence="14 15">
    <name type="scientific">Strigamia maritima</name>
    <name type="common">European centipede</name>
    <name type="synonym">Geophilus maritimus</name>
    <dbReference type="NCBI Taxonomy" id="126957"/>
    <lineage>
        <taxon>Eukaryota</taxon>
        <taxon>Metazoa</taxon>
        <taxon>Ecdysozoa</taxon>
        <taxon>Arthropoda</taxon>
        <taxon>Myriapoda</taxon>
        <taxon>Chilopoda</taxon>
        <taxon>Pleurostigmophora</taxon>
        <taxon>Geophilomorpha</taxon>
        <taxon>Linotaeniidae</taxon>
        <taxon>Strigamia</taxon>
    </lineage>
</organism>
<keyword evidence="15" id="KW-1185">Reference proteome</keyword>
<dbReference type="PANTHER" id="PTHR24248">
    <property type="entry name" value="ADRENERGIC RECEPTOR-RELATED G-PROTEIN COUPLED RECEPTOR"/>
    <property type="match status" value="1"/>
</dbReference>
<dbReference type="eggNOG" id="KOG3656">
    <property type="taxonomic scope" value="Eukaryota"/>
</dbReference>
<feature type="region of interest" description="Disordered" evidence="11">
    <location>
        <begin position="307"/>
        <end position="373"/>
    </location>
</feature>
<dbReference type="GO" id="GO:0005886">
    <property type="term" value="C:plasma membrane"/>
    <property type="evidence" value="ECO:0007669"/>
    <property type="project" value="UniProtKB-SubCell"/>
</dbReference>
<keyword evidence="7 12" id="KW-0472">Membrane</keyword>
<evidence type="ECO:0000256" key="9">
    <source>
        <dbReference type="ARBA" id="ARBA00023224"/>
    </source>
</evidence>
<dbReference type="Gene3D" id="1.20.1070.10">
    <property type="entry name" value="Rhodopsin 7-helix transmembrane proteins"/>
    <property type="match status" value="2"/>
</dbReference>
<evidence type="ECO:0000256" key="3">
    <source>
        <dbReference type="ARBA" id="ARBA00022475"/>
    </source>
</evidence>
<sequence length="587" mass="65307">MDTFSNRSNISDDYSTFAPLEHDSGNRTDGSLSLYAMQILNQSKLQDFITAANETSVVDIINGTNTLWPNFDQMLNKGVSSPQVPTVGGTDWEGSMYPSGYSTLRIILTAIFVTSLMIVIVVGNMLVIIAIVTEKTLKTIQNWFIASLAVSDFLVGLVVMPFSLANELMGYWIFGSWWCEIHQAVDVLLCTASILNICMISLDRYWSITKAVEYLKQRTPMRAAIMIFLVWIVSFVISVPPLLGWKKPQKVHDYPECEVSDEMGYVIYSSLGSFYIPSVVMVFVYIRIYIAARSRARRVMKRRNVMETAKDKSTTTTSFSNASPPDRTKSSSKSAMLGTPGAGDTLVVPALTPASTPSPDRRKESPVSPITVVTDESIVAPTDEASEAAEAKGCGNGTAKAVKPISVAVPKTPPATTVTSPGGPSSTVEPEDCISEMEHSSDSDQYRESKSSRTEVDESQVPLKRLRHLCRPPKKKGASKERREEVDLGRVAPKIRDPEREKRRIARKRERRATLILGLIMASFILSWLPFFMLYLLNGICRKSCDIPDLAFATAFWLGYVNSALNPIIYTIFNKDFRRAFRKILFK</sequence>
<dbReference type="Proteomes" id="UP000014500">
    <property type="component" value="Unassembled WGS sequence"/>
</dbReference>
<evidence type="ECO:0000259" key="13">
    <source>
        <dbReference type="PROSITE" id="PS50262"/>
    </source>
</evidence>
<dbReference type="PROSITE" id="PS00237">
    <property type="entry name" value="G_PROTEIN_RECEP_F1_1"/>
    <property type="match status" value="1"/>
</dbReference>
<dbReference type="PROSITE" id="PS50262">
    <property type="entry name" value="G_PROTEIN_RECEP_F1_2"/>
    <property type="match status" value="1"/>
</dbReference>
<dbReference type="STRING" id="126957.T1ISI9"/>
<name>T1ISI9_STRMM</name>
<feature type="transmembrane region" description="Helical" evidence="12">
    <location>
        <begin position="265"/>
        <end position="292"/>
    </location>
</feature>
<keyword evidence="4 10" id="KW-0812">Transmembrane</keyword>
<dbReference type="EMBL" id="JH431432">
    <property type="status" value="NOT_ANNOTATED_CDS"/>
    <property type="molecule type" value="Genomic_DNA"/>
</dbReference>
<evidence type="ECO:0000256" key="5">
    <source>
        <dbReference type="ARBA" id="ARBA00022989"/>
    </source>
</evidence>
<feature type="compositionally biased region" description="Low complexity" evidence="11">
    <location>
        <begin position="410"/>
        <end position="428"/>
    </location>
</feature>
<reference evidence="15" key="1">
    <citation type="submission" date="2011-05" db="EMBL/GenBank/DDBJ databases">
        <authorList>
            <person name="Richards S.R."/>
            <person name="Qu J."/>
            <person name="Jiang H."/>
            <person name="Jhangiani S.N."/>
            <person name="Agravi P."/>
            <person name="Goodspeed R."/>
            <person name="Gross S."/>
            <person name="Mandapat C."/>
            <person name="Jackson L."/>
            <person name="Mathew T."/>
            <person name="Pu L."/>
            <person name="Thornton R."/>
            <person name="Saada N."/>
            <person name="Wilczek-Boney K.B."/>
            <person name="Lee S."/>
            <person name="Kovar C."/>
            <person name="Wu Y."/>
            <person name="Scherer S.E."/>
            <person name="Worley K.C."/>
            <person name="Muzny D.M."/>
            <person name="Gibbs R."/>
        </authorList>
    </citation>
    <scope>NUCLEOTIDE SEQUENCE</scope>
    <source>
        <strain evidence="15">Brora</strain>
    </source>
</reference>
<evidence type="ECO:0000256" key="12">
    <source>
        <dbReference type="SAM" id="Phobius"/>
    </source>
</evidence>
<dbReference type="SUPFAM" id="SSF81321">
    <property type="entry name" value="Family A G protein-coupled receptor-like"/>
    <property type="match status" value="1"/>
</dbReference>
<comment type="similarity">
    <text evidence="2 10">Belongs to the G-protein coupled receptor 1 family.</text>
</comment>
<evidence type="ECO:0000256" key="6">
    <source>
        <dbReference type="ARBA" id="ARBA00023040"/>
    </source>
</evidence>
<dbReference type="InterPro" id="IPR017452">
    <property type="entry name" value="GPCR_Rhodpsn_7TM"/>
</dbReference>
<evidence type="ECO:0000256" key="2">
    <source>
        <dbReference type="ARBA" id="ARBA00010663"/>
    </source>
</evidence>
<dbReference type="HOGENOM" id="CLU_009579_11_1_1"/>
<dbReference type="SMART" id="SM01381">
    <property type="entry name" value="7TM_GPCR_Srsx"/>
    <property type="match status" value="1"/>
</dbReference>
<protein>
    <recommendedName>
        <fullName evidence="13">G-protein coupled receptors family 1 profile domain-containing protein</fullName>
    </recommendedName>
</protein>
<dbReference type="Pfam" id="PF00001">
    <property type="entry name" value="7tm_1"/>
    <property type="match status" value="1"/>
</dbReference>
<dbReference type="OMA" id="CPPQSCR"/>
<keyword evidence="6 10" id="KW-0297">G-protein coupled receptor</keyword>
<reference evidence="14" key="2">
    <citation type="submission" date="2015-02" db="UniProtKB">
        <authorList>
            <consortium name="EnsemblMetazoa"/>
        </authorList>
    </citation>
    <scope>IDENTIFICATION</scope>
</reference>
<feature type="transmembrane region" description="Helical" evidence="12">
    <location>
        <begin position="513"/>
        <end position="538"/>
    </location>
</feature>
<dbReference type="PRINTS" id="PR00237">
    <property type="entry name" value="GPCRRHODOPSN"/>
</dbReference>
<evidence type="ECO:0000313" key="15">
    <source>
        <dbReference type="Proteomes" id="UP000014500"/>
    </source>
</evidence>
<evidence type="ECO:0000256" key="8">
    <source>
        <dbReference type="ARBA" id="ARBA00023170"/>
    </source>
</evidence>
<feature type="compositionally biased region" description="Polar residues" evidence="11">
    <location>
        <begin position="314"/>
        <end position="323"/>
    </location>
</feature>
<accession>T1ISI9</accession>
<evidence type="ECO:0000256" key="4">
    <source>
        <dbReference type="ARBA" id="ARBA00022692"/>
    </source>
</evidence>
<dbReference type="EnsemblMetazoa" id="SMAR004065-RA">
    <property type="protein sequence ID" value="SMAR004065-PA"/>
    <property type="gene ID" value="SMAR004065"/>
</dbReference>
<dbReference type="InterPro" id="IPR000276">
    <property type="entry name" value="GPCR_Rhodpsn"/>
</dbReference>
<dbReference type="PANTHER" id="PTHR24248:SF189">
    <property type="entry name" value="ALPHA2-ADRENERGIC-LIKE OCTOPAMINE RECEPTOR, ISOFORM B"/>
    <property type="match status" value="1"/>
</dbReference>
<feature type="region of interest" description="Disordered" evidence="11">
    <location>
        <begin position="410"/>
        <end position="461"/>
    </location>
</feature>
<dbReference type="AlphaFoldDB" id="T1ISI9"/>
<feature type="transmembrane region" description="Helical" evidence="12">
    <location>
        <begin position="223"/>
        <end position="245"/>
    </location>
</feature>
<proteinExistence type="inferred from homology"/>
<dbReference type="PhylomeDB" id="T1ISI9"/>
<comment type="subcellular location">
    <subcellularLocation>
        <location evidence="1">Cell membrane</location>
        <topology evidence="1">Multi-pass membrane protein</topology>
    </subcellularLocation>
</comment>
<feature type="transmembrane region" description="Helical" evidence="12">
    <location>
        <begin position="550"/>
        <end position="573"/>
    </location>
</feature>
<feature type="transmembrane region" description="Helical" evidence="12">
    <location>
        <begin position="143"/>
        <end position="164"/>
    </location>
</feature>
<feature type="domain" description="G-protein coupled receptors family 1 profile" evidence="13">
    <location>
        <begin position="123"/>
        <end position="570"/>
    </location>
</feature>
<dbReference type="GO" id="GO:0004930">
    <property type="term" value="F:G protein-coupled receptor activity"/>
    <property type="evidence" value="ECO:0007669"/>
    <property type="project" value="UniProtKB-KW"/>
</dbReference>
<keyword evidence="8 10" id="KW-0675">Receptor</keyword>
<evidence type="ECO:0000256" key="11">
    <source>
        <dbReference type="SAM" id="MobiDB-lite"/>
    </source>
</evidence>
<feature type="transmembrane region" description="Helical" evidence="12">
    <location>
        <begin position="184"/>
        <end position="202"/>
    </location>
</feature>
<keyword evidence="9 10" id="KW-0807">Transducer</keyword>
<evidence type="ECO:0000256" key="1">
    <source>
        <dbReference type="ARBA" id="ARBA00004651"/>
    </source>
</evidence>
<evidence type="ECO:0000313" key="14">
    <source>
        <dbReference type="EnsemblMetazoa" id="SMAR004065-PA"/>
    </source>
</evidence>
<dbReference type="CDD" id="cd15059">
    <property type="entry name" value="7tmA_alpha2_AR"/>
    <property type="match status" value="1"/>
</dbReference>
<feature type="transmembrane region" description="Helical" evidence="12">
    <location>
        <begin position="106"/>
        <end position="131"/>
    </location>
</feature>
<keyword evidence="3" id="KW-1003">Cell membrane</keyword>
<keyword evidence="5 12" id="KW-1133">Transmembrane helix</keyword>